<evidence type="ECO:0000256" key="2">
    <source>
        <dbReference type="ARBA" id="ARBA00010742"/>
    </source>
</evidence>
<dbReference type="AlphaFoldDB" id="A0A4R8M0Z4"/>
<proteinExistence type="inferred from homology"/>
<protein>
    <submittedName>
        <fullName evidence="5">NitT/TauT family transport system substrate-binding protein</fullName>
    </submittedName>
</protein>
<sequence length="338" mass="35888">MSRASNKSIPLHDAKYSRRHMLKLGGALAGALAMPGLARAAGPKIRVGYLPLSAGLPFYAAVEKGYFKEAGLDVEPVRFSSAQQIMEAMLAGRLEGCANGTGTATLGIGAIAEHGVFRVFCTNPSNKDHILEEILVGKASPYKTIADLKGKKIACGPGIQNTTLCKAILEGGGVPGIKPVELPYEQHVAAIAAGQVDAAYALEPMGTLGRLNGSTRVLEPAVVSHYVLGDPSAPWHGGAAVLTAAFVEANPQVSKQYIAAYLRGVDLVRHSLDSTLVYLSGYTPITADLAKQVPMAAYASYTELSADDLRYYQKFYDFFSQKGVFSEKVDVTSMLYKG</sequence>
<comment type="caution">
    <text evidence="5">The sequence shown here is derived from an EMBL/GenBank/DDBJ whole genome shotgun (WGS) entry which is preliminary data.</text>
</comment>
<keyword evidence="6" id="KW-1185">Reference proteome</keyword>
<dbReference type="PANTHER" id="PTHR30024:SF47">
    <property type="entry name" value="TAURINE-BINDING PERIPLASMIC PROTEIN"/>
    <property type="match status" value="1"/>
</dbReference>
<evidence type="ECO:0000313" key="5">
    <source>
        <dbReference type="EMBL" id="TDY54946.1"/>
    </source>
</evidence>
<comment type="similarity">
    <text evidence="2">Belongs to the bacterial solute-binding protein SsuA/TauA family.</text>
</comment>
<dbReference type="InterPro" id="IPR015168">
    <property type="entry name" value="SsuA/THI5"/>
</dbReference>
<feature type="domain" description="SsuA/THI5-like" evidence="4">
    <location>
        <begin position="57"/>
        <end position="267"/>
    </location>
</feature>
<evidence type="ECO:0000256" key="3">
    <source>
        <dbReference type="ARBA" id="ARBA00022729"/>
    </source>
</evidence>
<dbReference type="Proteomes" id="UP000295509">
    <property type="component" value="Unassembled WGS sequence"/>
</dbReference>
<dbReference type="PROSITE" id="PS51318">
    <property type="entry name" value="TAT"/>
    <property type="match status" value="1"/>
</dbReference>
<keyword evidence="3" id="KW-0732">Signal</keyword>
<organism evidence="5 6">
    <name type="scientific">Paraburkholderia rhizosphaerae</name>
    <dbReference type="NCBI Taxonomy" id="480658"/>
    <lineage>
        <taxon>Bacteria</taxon>
        <taxon>Pseudomonadati</taxon>
        <taxon>Pseudomonadota</taxon>
        <taxon>Betaproteobacteria</taxon>
        <taxon>Burkholderiales</taxon>
        <taxon>Burkholderiaceae</taxon>
        <taxon>Paraburkholderia</taxon>
    </lineage>
</organism>
<dbReference type="InterPro" id="IPR006311">
    <property type="entry name" value="TAT_signal"/>
</dbReference>
<evidence type="ECO:0000256" key="1">
    <source>
        <dbReference type="ARBA" id="ARBA00004418"/>
    </source>
</evidence>
<dbReference type="GO" id="GO:0042597">
    <property type="term" value="C:periplasmic space"/>
    <property type="evidence" value="ECO:0007669"/>
    <property type="project" value="UniProtKB-SubCell"/>
</dbReference>
<evidence type="ECO:0000313" key="6">
    <source>
        <dbReference type="Proteomes" id="UP000295509"/>
    </source>
</evidence>
<comment type="subcellular location">
    <subcellularLocation>
        <location evidence="1">Periplasm</location>
    </subcellularLocation>
</comment>
<accession>A0A4R8M0Z4</accession>
<dbReference type="EMBL" id="SORE01000001">
    <property type="protein sequence ID" value="TDY54946.1"/>
    <property type="molecule type" value="Genomic_DNA"/>
</dbReference>
<reference evidence="5 6" key="1">
    <citation type="submission" date="2019-03" db="EMBL/GenBank/DDBJ databases">
        <title>Genomic Encyclopedia of Type Strains, Phase III (KMG-III): the genomes of soil and plant-associated and newly described type strains.</title>
        <authorList>
            <person name="Whitman W."/>
        </authorList>
    </citation>
    <scope>NUCLEOTIDE SEQUENCE [LARGE SCALE GENOMIC DNA]</scope>
    <source>
        <strain evidence="5 6">LMG 29544</strain>
    </source>
</reference>
<dbReference type="Gene3D" id="3.40.190.10">
    <property type="entry name" value="Periplasmic binding protein-like II"/>
    <property type="match status" value="2"/>
</dbReference>
<dbReference type="SUPFAM" id="SSF53850">
    <property type="entry name" value="Periplasmic binding protein-like II"/>
    <property type="match status" value="1"/>
</dbReference>
<dbReference type="Pfam" id="PF09084">
    <property type="entry name" value="NMT1"/>
    <property type="match status" value="1"/>
</dbReference>
<gene>
    <name evidence="5" type="ORF">BX592_101402</name>
</gene>
<dbReference type="PANTHER" id="PTHR30024">
    <property type="entry name" value="ALIPHATIC SULFONATES-BINDING PROTEIN-RELATED"/>
    <property type="match status" value="1"/>
</dbReference>
<evidence type="ECO:0000259" key="4">
    <source>
        <dbReference type="Pfam" id="PF09084"/>
    </source>
</evidence>
<name>A0A4R8M0Z4_9BURK</name>